<dbReference type="SUPFAM" id="SSF56801">
    <property type="entry name" value="Acetyl-CoA synthetase-like"/>
    <property type="match status" value="1"/>
</dbReference>
<gene>
    <name evidence="10" type="primary">LACS9_0</name>
    <name evidence="10" type="ORF">g.12360</name>
</gene>
<evidence type="ECO:0000256" key="4">
    <source>
        <dbReference type="ARBA" id="ARBA00022832"/>
    </source>
</evidence>
<dbReference type="EC" id="6.2.1.3" evidence="6"/>
<evidence type="ECO:0000256" key="7">
    <source>
        <dbReference type="ARBA" id="ARBA00036813"/>
    </source>
</evidence>
<keyword evidence="5" id="KW-0067">ATP-binding</keyword>
<dbReference type="PROSITE" id="PS00455">
    <property type="entry name" value="AMP_BINDING"/>
    <property type="match status" value="1"/>
</dbReference>
<dbReference type="InterPro" id="IPR020845">
    <property type="entry name" value="AMP-binding_CS"/>
</dbReference>
<dbReference type="GO" id="GO:0090433">
    <property type="term" value="F:palmitoyl-CoA ligase activity"/>
    <property type="evidence" value="ECO:0007669"/>
    <property type="project" value="TreeGrafter"/>
</dbReference>
<dbReference type="InterPro" id="IPR042099">
    <property type="entry name" value="ANL_N_sf"/>
</dbReference>
<dbReference type="GO" id="GO:0035336">
    <property type="term" value="P:long-chain fatty-acyl-CoA metabolic process"/>
    <property type="evidence" value="ECO:0007669"/>
    <property type="project" value="TreeGrafter"/>
</dbReference>
<dbReference type="GO" id="GO:0005886">
    <property type="term" value="C:plasma membrane"/>
    <property type="evidence" value="ECO:0007669"/>
    <property type="project" value="TreeGrafter"/>
</dbReference>
<dbReference type="GO" id="GO:0005783">
    <property type="term" value="C:endoplasmic reticulum"/>
    <property type="evidence" value="ECO:0007669"/>
    <property type="project" value="TreeGrafter"/>
</dbReference>
<organism evidence="10">
    <name type="scientific">Aceria tosichella</name>
    <name type="common">wheat curl mite</name>
    <dbReference type="NCBI Taxonomy" id="561515"/>
    <lineage>
        <taxon>Eukaryota</taxon>
        <taxon>Metazoa</taxon>
        <taxon>Ecdysozoa</taxon>
        <taxon>Arthropoda</taxon>
        <taxon>Chelicerata</taxon>
        <taxon>Arachnida</taxon>
        <taxon>Acari</taxon>
        <taxon>Acariformes</taxon>
        <taxon>Trombidiformes</taxon>
        <taxon>Prostigmata</taxon>
        <taxon>Eupodina</taxon>
        <taxon>Eriophyoidea</taxon>
        <taxon>Eriophyidae</taxon>
        <taxon>Eriophyinae</taxon>
        <taxon>Aceriini</taxon>
        <taxon>Aceria</taxon>
    </lineage>
</organism>
<feature type="compositionally biased region" description="Basic and acidic residues" evidence="8">
    <location>
        <begin position="372"/>
        <end position="384"/>
    </location>
</feature>
<evidence type="ECO:0000256" key="2">
    <source>
        <dbReference type="ARBA" id="ARBA00022598"/>
    </source>
</evidence>
<dbReference type="InterPro" id="IPR000873">
    <property type="entry name" value="AMP-dep_synth/lig_dom"/>
</dbReference>
<proteinExistence type="inferred from homology"/>
<accession>A0A6G1SA48</accession>
<feature type="compositionally biased region" description="Low complexity" evidence="8">
    <location>
        <begin position="907"/>
        <end position="918"/>
    </location>
</feature>
<keyword evidence="4" id="KW-0276">Fatty acid metabolism</keyword>
<feature type="domain" description="AMP-dependent synthetase/ligase" evidence="9">
    <location>
        <begin position="367"/>
        <end position="695"/>
    </location>
</feature>
<evidence type="ECO:0000259" key="9">
    <source>
        <dbReference type="Pfam" id="PF00501"/>
    </source>
</evidence>
<dbReference type="Gene3D" id="3.40.50.12780">
    <property type="entry name" value="N-terminal domain of ligase-like"/>
    <property type="match status" value="2"/>
</dbReference>
<dbReference type="PANTHER" id="PTHR43272">
    <property type="entry name" value="LONG-CHAIN-FATTY-ACID--COA LIGASE"/>
    <property type="match status" value="1"/>
</dbReference>
<evidence type="ECO:0000256" key="5">
    <source>
        <dbReference type="ARBA" id="ARBA00022840"/>
    </source>
</evidence>
<evidence type="ECO:0000256" key="8">
    <source>
        <dbReference type="SAM" id="MobiDB-lite"/>
    </source>
</evidence>
<dbReference type="GO" id="GO:0005811">
    <property type="term" value="C:lipid droplet"/>
    <property type="evidence" value="ECO:0007669"/>
    <property type="project" value="TreeGrafter"/>
</dbReference>
<evidence type="ECO:0000256" key="3">
    <source>
        <dbReference type="ARBA" id="ARBA00022741"/>
    </source>
</evidence>
<dbReference type="Pfam" id="PF00501">
    <property type="entry name" value="AMP-binding"/>
    <property type="match status" value="2"/>
</dbReference>
<dbReference type="GO" id="GO:0005524">
    <property type="term" value="F:ATP binding"/>
    <property type="evidence" value="ECO:0007669"/>
    <property type="project" value="UniProtKB-KW"/>
</dbReference>
<evidence type="ECO:0000256" key="1">
    <source>
        <dbReference type="ARBA" id="ARBA00006432"/>
    </source>
</evidence>
<reference evidence="10" key="1">
    <citation type="submission" date="2018-10" db="EMBL/GenBank/DDBJ databases">
        <title>Transcriptome assembly of Aceria tosichella (Wheat curl mite) Type 2.</title>
        <authorList>
            <person name="Scully E.D."/>
            <person name="Geib S.M."/>
            <person name="Palmer N.A."/>
            <person name="Gupta A.K."/>
            <person name="Sarath G."/>
            <person name="Tatineni S."/>
        </authorList>
    </citation>
    <scope>NUCLEOTIDE SEQUENCE</scope>
    <source>
        <strain evidence="10">LincolnNE</strain>
    </source>
</reference>
<feature type="compositionally biased region" description="Acidic residues" evidence="8">
    <location>
        <begin position="355"/>
        <end position="364"/>
    </location>
</feature>
<feature type="domain" description="AMP-dependent synthetase/ligase" evidence="9">
    <location>
        <begin position="158"/>
        <end position="270"/>
    </location>
</feature>
<comment type="catalytic activity">
    <reaction evidence="7">
        <text>a long-chain fatty acid + ATP + CoA = a long-chain fatty acyl-CoA + AMP + diphosphate</text>
        <dbReference type="Rhea" id="RHEA:15421"/>
        <dbReference type="ChEBI" id="CHEBI:30616"/>
        <dbReference type="ChEBI" id="CHEBI:33019"/>
        <dbReference type="ChEBI" id="CHEBI:57287"/>
        <dbReference type="ChEBI" id="CHEBI:57560"/>
        <dbReference type="ChEBI" id="CHEBI:83139"/>
        <dbReference type="ChEBI" id="CHEBI:456215"/>
        <dbReference type="EC" id="6.2.1.3"/>
    </reaction>
</comment>
<feature type="region of interest" description="Disordered" evidence="8">
    <location>
        <begin position="340"/>
        <end position="386"/>
    </location>
</feature>
<protein>
    <recommendedName>
        <fullName evidence="6">long-chain-fatty-acid--CoA ligase</fullName>
        <ecNumber evidence="6">6.2.1.3</ecNumber>
    </recommendedName>
</protein>
<sequence length="1017" mass="113846">MLADSKTTTKAAACASKEAEASSPAACGAQTQKCSSSPELDLVKKFFLDCLLCLIKLIITTFDLISQPIYYYKHEVAKRRREVEHVRSKQVNPNDPESPWRQIDIAPHQVEIERVINSYETYDEMMKQSFLANQSYPCYGYRQVLEESWLKRPDNPEKLVRQVRLSDYKWCTYGQFESQIEACRRGLLLEGVRAGQRVILFADTRPEWQICSQALIRLGAIVGTMYSTLGVDGIIHTVNETRASLVITQRDKVGRLLRLSDRLPELKQIIYFETSLFLPRQLGGLDQADELKFLEAASGRLDNISEWQLSTTRKIRSSSTTKTSGSTKTTTMAASMMSNGFVDQASRNENSDKTEQDEEEEEQEGIVVVGKGGEEEGKREKQPADDAPALECSSFCKLLKAGLDLEPSECQRLEQANQDLLAGMPDARKKHSLAVIMYTSGSTGIPKGVLISHGNIMATVKSFSYVTKDFISNPKANICTAYLPLAHIFEFCIESVMLYHGVKFGFASPHTLTDKSPGLAPGQVGDLTKLKPTVMIIVPLILDRIVQGVKQALKAQSYFKEQLVSYLIDYKIYWQKRHYETPLVDKIVCSKMSTALGGRAKFVICGSAPLSSLTQTYVRAALNLKLPQGFGTTETCAATACQLFDDQSTANVGLPVSGAQIKLEPWLEGNYRPSDRPNPRGEIVVGGEMIAHGYYNLEEQTREAFYVDAQGVRWYRTGDIGEFLPNGQLKIIDRKKDLVKLQNGEYISLGRVESTLKSNPYTDNFCIYANSNYNYVIALGPANELAIKTLAQQIVDESERKLSPSMIKRMGASANGNSINHQKSHQNHLYARSQSLLTSGSEVGIAHKGALLEEKESLLMSDDERQLALDELKEVLASYESDLLNNNDNNSSINNNNERRGSLASANGGLQQLNNQQQQHHHKGRADSGLQPPPAASCVNERLNRLCRNKLILERVHNHINMMAKERNLLSLEVPKKLLLIAEEWTEDKNLVTAALKIRRNYIYKRYENELEQIYAA</sequence>
<dbReference type="PANTHER" id="PTHR43272:SF83">
    <property type="entry name" value="ACYL-COA SYNTHETASE LONG-CHAIN, ISOFORM J"/>
    <property type="match status" value="1"/>
</dbReference>
<evidence type="ECO:0000256" key="6">
    <source>
        <dbReference type="ARBA" id="ARBA00026121"/>
    </source>
</evidence>
<name>A0A6G1SA48_9ACAR</name>
<keyword evidence="3" id="KW-0547">Nucleotide-binding</keyword>
<keyword evidence="2" id="KW-0436">Ligase</keyword>
<keyword evidence="4" id="KW-0443">Lipid metabolism</keyword>
<dbReference type="GO" id="GO:0030182">
    <property type="term" value="P:neuron differentiation"/>
    <property type="evidence" value="ECO:0007669"/>
    <property type="project" value="TreeGrafter"/>
</dbReference>
<dbReference type="AlphaFoldDB" id="A0A6G1SA48"/>
<feature type="region of interest" description="Disordered" evidence="8">
    <location>
        <begin position="883"/>
        <end position="935"/>
    </location>
</feature>
<comment type="similarity">
    <text evidence="1">Belongs to the ATP-dependent AMP-binding enzyme family.</text>
</comment>
<feature type="compositionally biased region" description="Low complexity" evidence="8">
    <location>
        <begin position="883"/>
        <end position="896"/>
    </location>
</feature>
<evidence type="ECO:0000313" key="10">
    <source>
        <dbReference type="EMBL" id="MDE47374.1"/>
    </source>
</evidence>
<dbReference type="EMBL" id="GGYP01002603">
    <property type="protein sequence ID" value="MDE47374.1"/>
    <property type="molecule type" value="Transcribed_RNA"/>
</dbReference>